<dbReference type="STRING" id="29343.CCDG5_0011"/>
<dbReference type="Proteomes" id="UP000032431">
    <property type="component" value="Chromosome I"/>
</dbReference>
<comment type="similarity">
    <text evidence="1">Belongs to the dUTPase family.</text>
</comment>
<keyword evidence="8" id="KW-1185">Reference proteome</keyword>
<evidence type="ECO:0000256" key="3">
    <source>
        <dbReference type="ARBA" id="ARBA00022801"/>
    </source>
</evidence>
<dbReference type="Gene3D" id="2.70.40.10">
    <property type="match status" value="1"/>
</dbReference>
<dbReference type="CDD" id="cd07557">
    <property type="entry name" value="trimeric_dUTPase"/>
    <property type="match status" value="1"/>
</dbReference>
<evidence type="ECO:0000256" key="1">
    <source>
        <dbReference type="ARBA" id="ARBA00006581"/>
    </source>
</evidence>
<reference evidence="8" key="1">
    <citation type="submission" date="2014-07" db="EMBL/GenBank/DDBJ databases">
        <authorList>
            <person name="Wibberg D."/>
        </authorList>
    </citation>
    <scope>NUCLEOTIDE SEQUENCE [LARGE SCALE GENOMIC DNA]</scope>
    <source>
        <strain evidence="8">DG5</strain>
    </source>
</reference>
<dbReference type="PANTHER" id="PTHR11241">
    <property type="entry name" value="DEOXYURIDINE 5'-TRIPHOSPHATE NUCLEOTIDOHYDROLASE"/>
    <property type="match status" value="1"/>
</dbReference>
<dbReference type="EMBL" id="LM995447">
    <property type="protein sequence ID" value="CDZ23162.1"/>
    <property type="molecule type" value="Genomic_DNA"/>
</dbReference>
<dbReference type="GO" id="GO:0006226">
    <property type="term" value="P:dUMP biosynthetic process"/>
    <property type="evidence" value="ECO:0007669"/>
    <property type="project" value="InterPro"/>
</dbReference>
<keyword evidence="4" id="KW-0546">Nucleotide metabolism</keyword>
<dbReference type="NCBIfam" id="NF001862">
    <property type="entry name" value="PRK00601.1"/>
    <property type="match status" value="1"/>
</dbReference>
<feature type="domain" description="dUTPase-like" evidence="6">
    <location>
        <begin position="16"/>
        <end position="147"/>
    </location>
</feature>
<comment type="catalytic activity">
    <reaction evidence="5">
        <text>dUTP + H2O = dUMP + diphosphate + H(+)</text>
        <dbReference type="Rhea" id="RHEA:10248"/>
        <dbReference type="ChEBI" id="CHEBI:15377"/>
        <dbReference type="ChEBI" id="CHEBI:15378"/>
        <dbReference type="ChEBI" id="CHEBI:33019"/>
        <dbReference type="ChEBI" id="CHEBI:61555"/>
        <dbReference type="ChEBI" id="CHEBI:246422"/>
        <dbReference type="EC" id="3.6.1.23"/>
    </reaction>
</comment>
<dbReference type="AlphaFoldDB" id="A0A078KKW1"/>
<dbReference type="GO" id="GO:0000287">
    <property type="term" value="F:magnesium ion binding"/>
    <property type="evidence" value="ECO:0007669"/>
    <property type="project" value="InterPro"/>
</dbReference>
<evidence type="ECO:0000256" key="4">
    <source>
        <dbReference type="ARBA" id="ARBA00023080"/>
    </source>
</evidence>
<dbReference type="PATRIC" id="fig|29343.3.peg.11"/>
<dbReference type="InterPro" id="IPR036157">
    <property type="entry name" value="dUTPase-like_sf"/>
</dbReference>
<accession>A0A078KKW1</accession>
<evidence type="ECO:0000259" key="6">
    <source>
        <dbReference type="Pfam" id="PF00692"/>
    </source>
</evidence>
<organism evidence="7 8">
    <name type="scientific">[Clostridium] cellulosi</name>
    <dbReference type="NCBI Taxonomy" id="29343"/>
    <lineage>
        <taxon>Bacteria</taxon>
        <taxon>Bacillati</taxon>
        <taxon>Bacillota</taxon>
        <taxon>Clostridia</taxon>
        <taxon>Eubacteriales</taxon>
        <taxon>Oscillospiraceae</taxon>
        <taxon>Oscillospiraceae incertae sedis</taxon>
    </lineage>
</organism>
<evidence type="ECO:0000256" key="2">
    <source>
        <dbReference type="ARBA" id="ARBA00012379"/>
    </source>
</evidence>
<dbReference type="SUPFAM" id="SSF51283">
    <property type="entry name" value="dUTPase-like"/>
    <property type="match status" value="1"/>
</dbReference>
<evidence type="ECO:0000313" key="8">
    <source>
        <dbReference type="Proteomes" id="UP000032431"/>
    </source>
</evidence>
<protein>
    <recommendedName>
        <fullName evidence="2">dUTP diphosphatase</fullName>
        <ecNumber evidence="2">3.6.1.23</ecNumber>
    </recommendedName>
</protein>
<dbReference type="InterPro" id="IPR008181">
    <property type="entry name" value="dUTPase"/>
</dbReference>
<sequence>MKIKLIEVNHPGVTIKHPTKATEGSAGLDLYAAIPEKVTIEPGGLVSIPTGISVEFPGPQYAGFLFARSGLATKHGITLSNSVGVIDSDYTGEIIVGLCNLSKTPYVLEPGERFAQLVIMQLPSLEIEWGEKTKKTARSDAGFGSTGRF</sequence>
<gene>
    <name evidence="7" type="ORF">CCDG5_0011</name>
</gene>
<dbReference type="PANTHER" id="PTHR11241:SF0">
    <property type="entry name" value="DEOXYURIDINE 5'-TRIPHOSPHATE NUCLEOTIDOHYDROLASE"/>
    <property type="match status" value="1"/>
</dbReference>
<proteinExistence type="inferred from homology"/>
<evidence type="ECO:0000256" key="5">
    <source>
        <dbReference type="ARBA" id="ARBA00047686"/>
    </source>
</evidence>
<dbReference type="KEGG" id="ccel:CCDG5_0011"/>
<dbReference type="OrthoDB" id="9809956at2"/>
<keyword evidence="3 7" id="KW-0378">Hydrolase</keyword>
<dbReference type="NCBIfam" id="TIGR00576">
    <property type="entry name" value="dut"/>
    <property type="match status" value="1"/>
</dbReference>
<dbReference type="EC" id="3.6.1.23" evidence="2"/>
<evidence type="ECO:0000313" key="7">
    <source>
        <dbReference type="EMBL" id="CDZ23162.1"/>
    </source>
</evidence>
<dbReference type="InterPro" id="IPR033704">
    <property type="entry name" value="dUTPase_trimeric"/>
</dbReference>
<dbReference type="GO" id="GO:0004170">
    <property type="term" value="F:dUTP diphosphatase activity"/>
    <property type="evidence" value="ECO:0007669"/>
    <property type="project" value="UniProtKB-EC"/>
</dbReference>
<dbReference type="HOGENOM" id="CLU_068508_1_1_9"/>
<name>A0A078KKW1_9FIRM</name>
<dbReference type="Pfam" id="PF00692">
    <property type="entry name" value="dUTPase"/>
    <property type="match status" value="1"/>
</dbReference>
<dbReference type="GO" id="GO:0046081">
    <property type="term" value="P:dUTP catabolic process"/>
    <property type="evidence" value="ECO:0007669"/>
    <property type="project" value="InterPro"/>
</dbReference>
<dbReference type="InterPro" id="IPR029054">
    <property type="entry name" value="dUTPase-like"/>
</dbReference>